<keyword evidence="3" id="KW-1185">Reference proteome</keyword>
<sequence length="382" mass="41225">MTPSRVLIQGAGIAGPALAYWLARHGYRPTVVEQAEELRSGGSAIVVKEPALTVARSMGILTRLREVATGSSVLSLLDPGGRQLLRVPTTSPRSVEVTRSDLSTVLHQAARDDAEFLFDDTIAGLRQDRAGVDVTFRRSPPRRFDLLVGADGIHSPVRGLVFGPAERFTTGLGMYGATVPVEPSALDDPEAAVMLTAPGRMLTIHPSRGKPLAMFTFRGGRVPGYDRHDTALHKRMVAEAYADIGWRGPELVEAYQNHPAPFFDPLANVRMDRWSRGRVALLGDAASAVALLGDGSSMAMAGAHTLAEALAAHPGDHARAFQAYEAKHRRQVDPRHRRVGLVATLLVPRTRHGLALRNIAVRAVGLATRTRNTLPAKQNSRV</sequence>
<dbReference type="RefSeq" id="WP_020636675.1">
    <property type="nucleotide sequence ID" value="NZ_KB913032.1"/>
</dbReference>
<name>A0A229RF01_AMYAL</name>
<dbReference type="Gene3D" id="3.50.50.60">
    <property type="entry name" value="FAD/NAD(P)-binding domain"/>
    <property type="match status" value="1"/>
</dbReference>
<protein>
    <submittedName>
        <fullName evidence="2">Monooxygenase</fullName>
    </submittedName>
</protein>
<dbReference type="InterPro" id="IPR051704">
    <property type="entry name" value="FAD_aromatic-hydroxylase"/>
</dbReference>
<reference evidence="2 3" key="1">
    <citation type="submission" date="2017-07" db="EMBL/GenBank/DDBJ databases">
        <title>Amycolatopsis alba DSM 44262 Genome sequencing and assembly.</title>
        <authorList>
            <person name="Kaur N."/>
            <person name="Mayilraj S."/>
        </authorList>
    </citation>
    <scope>NUCLEOTIDE SEQUENCE [LARGE SCALE GENOMIC DNA]</scope>
    <source>
        <strain evidence="2 3">DSM 44262</strain>
    </source>
</reference>
<dbReference type="Pfam" id="PF01494">
    <property type="entry name" value="FAD_binding_3"/>
    <property type="match status" value="1"/>
</dbReference>
<dbReference type="PANTHER" id="PTHR46865">
    <property type="entry name" value="OXIDOREDUCTASE-RELATED"/>
    <property type="match status" value="1"/>
</dbReference>
<organism evidence="2 3">
    <name type="scientific">Amycolatopsis alba DSM 44262</name>
    <dbReference type="NCBI Taxonomy" id="1125972"/>
    <lineage>
        <taxon>Bacteria</taxon>
        <taxon>Bacillati</taxon>
        <taxon>Actinomycetota</taxon>
        <taxon>Actinomycetes</taxon>
        <taxon>Pseudonocardiales</taxon>
        <taxon>Pseudonocardiaceae</taxon>
        <taxon>Amycolatopsis</taxon>
    </lineage>
</organism>
<dbReference type="InterPro" id="IPR036188">
    <property type="entry name" value="FAD/NAD-bd_sf"/>
</dbReference>
<dbReference type="EMBL" id="NMQU01000106">
    <property type="protein sequence ID" value="OXM45217.1"/>
    <property type="molecule type" value="Genomic_DNA"/>
</dbReference>
<keyword evidence="2" id="KW-0503">Monooxygenase</keyword>
<dbReference type="OrthoDB" id="3356051at2"/>
<evidence type="ECO:0000259" key="1">
    <source>
        <dbReference type="Pfam" id="PF01494"/>
    </source>
</evidence>
<dbReference type="GO" id="GO:0071949">
    <property type="term" value="F:FAD binding"/>
    <property type="evidence" value="ECO:0007669"/>
    <property type="project" value="InterPro"/>
</dbReference>
<dbReference type="Proteomes" id="UP000215563">
    <property type="component" value="Unassembled WGS sequence"/>
</dbReference>
<comment type="caution">
    <text evidence="2">The sequence shown here is derived from an EMBL/GenBank/DDBJ whole genome shotgun (WGS) entry which is preliminary data.</text>
</comment>
<dbReference type="GO" id="GO:0004497">
    <property type="term" value="F:monooxygenase activity"/>
    <property type="evidence" value="ECO:0007669"/>
    <property type="project" value="UniProtKB-KW"/>
</dbReference>
<dbReference type="PANTHER" id="PTHR46865:SF2">
    <property type="entry name" value="MONOOXYGENASE"/>
    <property type="match status" value="1"/>
</dbReference>
<evidence type="ECO:0000313" key="2">
    <source>
        <dbReference type="EMBL" id="OXM45217.1"/>
    </source>
</evidence>
<proteinExistence type="predicted"/>
<dbReference type="InterPro" id="IPR002938">
    <property type="entry name" value="FAD-bd"/>
</dbReference>
<keyword evidence="2" id="KW-0560">Oxidoreductase</keyword>
<gene>
    <name evidence="2" type="ORF">CFP75_32015</name>
</gene>
<dbReference type="PRINTS" id="PR00420">
    <property type="entry name" value="RNGMNOXGNASE"/>
</dbReference>
<dbReference type="Gene3D" id="3.30.9.10">
    <property type="entry name" value="D-Amino Acid Oxidase, subunit A, domain 2"/>
    <property type="match status" value="1"/>
</dbReference>
<accession>A0A229RF01</accession>
<feature type="domain" description="FAD-binding" evidence="1">
    <location>
        <begin position="5"/>
        <end position="325"/>
    </location>
</feature>
<evidence type="ECO:0000313" key="3">
    <source>
        <dbReference type="Proteomes" id="UP000215563"/>
    </source>
</evidence>
<dbReference type="AlphaFoldDB" id="A0A229RF01"/>
<dbReference type="SUPFAM" id="SSF51905">
    <property type="entry name" value="FAD/NAD(P)-binding domain"/>
    <property type="match status" value="1"/>
</dbReference>